<feature type="region of interest" description="Disordered" evidence="1">
    <location>
        <begin position="411"/>
        <end position="449"/>
    </location>
</feature>
<accession>E6SLI3</accession>
<evidence type="ECO:0000313" key="5">
    <source>
        <dbReference type="Proteomes" id="UP000008915"/>
    </source>
</evidence>
<dbReference type="AlphaFoldDB" id="E6SLI3"/>
<feature type="compositionally biased region" description="Gly residues" evidence="1">
    <location>
        <begin position="132"/>
        <end position="150"/>
    </location>
</feature>
<keyword evidence="2" id="KW-0812">Transmembrane</keyword>
<protein>
    <submittedName>
        <fullName evidence="4">Uncharacterized protein</fullName>
    </submittedName>
</protein>
<name>E6SLI3_THEM7</name>
<sequence length="449" mass="47134">MLLLLTVAATGLPARPVAAQQGLPAVTAGTPVGGLVPDPGGTGSAAGRPPVEVTRLVLAVNVHAEKASLSLLPARVTATVEARYGLRLVGGDGRPQPVSLRFLAPPDVDVQWDGRPAELYPAQYPPAQPAQGGAGAEGTTDGGSGGGARGGAMAEGTGAWLDPLTGRFYPVEEPVALGASQALGTDVVLRPGQEHQLQLRFPRVALGWDAGRYLSPAYQLVVPLHPAAWAGFGPVDVHVSLPAGYVAGLAGITVRPGAGMGIEASLSGAEDGQGRLGPYAYRRWQRPPSEIYVATTATAGMWGRLVTHRRDVLWLLVLVWLAFAALRAVLWRVGRRRDAWAWAAMPALLALPVLAGWVSWQSLRVPLWGYPFSLIQYALWVALGLYVAGRIVGDLAGFLWLRWRYRRAARTPTAASSSGDGTPRADAATRGPGTRRREDDGLTAPAGGS</sequence>
<evidence type="ECO:0000256" key="3">
    <source>
        <dbReference type="SAM" id="SignalP"/>
    </source>
</evidence>
<dbReference type="RefSeq" id="WP_013496720.1">
    <property type="nucleotide sequence ID" value="NC_014831.1"/>
</dbReference>
<dbReference type="HOGENOM" id="CLU_609609_0_0_9"/>
<reference evidence="5" key="2">
    <citation type="journal article" date="2010" name="Stand. Genomic Sci.">
        <title>Complete genome sequence of Thermaerobacter marianensis type strain (7p75aT).</title>
        <authorList>
            <person name="Han C."/>
            <person name="Gu W."/>
            <person name="Zhang X."/>
            <person name="Lapidus A."/>
            <person name="Nolan M."/>
            <person name="Copeland A."/>
            <person name="Lucas S."/>
            <person name="Glavina Del Rio T."/>
            <person name="Tice H."/>
            <person name="Cheng J."/>
            <person name="Tapia R."/>
            <person name="Goodwin L."/>
            <person name="Pitluck S."/>
            <person name="Pagani I."/>
            <person name="Ivanova N."/>
            <person name="Mavromatis K."/>
            <person name="Mikhailova N."/>
            <person name="Pati A."/>
            <person name="Chen A."/>
            <person name="Palaniappan K."/>
            <person name="Land M."/>
            <person name="Hauser L."/>
            <person name="Chang Y."/>
            <person name="Jeffries C."/>
            <person name="Schneider S."/>
            <person name="Rohde M."/>
            <person name="Goker M."/>
            <person name="Pukall R."/>
            <person name="Woyke T."/>
            <person name="Bristow J."/>
            <person name="Eisen J."/>
            <person name="Markowitz V."/>
            <person name="Hugenholtz P."/>
            <person name="Kyrpides N."/>
            <person name="Klenk H."/>
            <person name="Detter J."/>
        </authorList>
    </citation>
    <scope>NUCLEOTIDE SEQUENCE [LARGE SCALE GENOMIC DNA]</scope>
    <source>
        <strain evidence="5">ATCC 700841 / DSM 12885 / JCM 10246 / 7p75a</strain>
    </source>
</reference>
<dbReference type="Proteomes" id="UP000008915">
    <property type="component" value="Chromosome"/>
</dbReference>
<dbReference type="EMBL" id="CP002344">
    <property type="protein sequence ID" value="ADU52425.1"/>
    <property type="molecule type" value="Genomic_DNA"/>
</dbReference>
<dbReference type="KEGG" id="tmr:Tmar_2348"/>
<organism evidence="4 5">
    <name type="scientific">Thermaerobacter marianensis (strain ATCC 700841 / DSM 12885 / JCM 10246 / 7p75a)</name>
    <dbReference type="NCBI Taxonomy" id="644966"/>
    <lineage>
        <taxon>Bacteria</taxon>
        <taxon>Bacillati</taxon>
        <taxon>Bacillota</taxon>
        <taxon>Clostridia</taxon>
        <taxon>Eubacteriales</taxon>
        <taxon>Clostridiales Family XVII. Incertae Sedis</taxon>
        <taxon>Thermaerobacter</taxon>
    </lineage>
</organism>
<feature type="transmembrane region" description="Helical" evidence="2">
    <location>
        <begin position="339"/>
        <end position="358"/>
    </location>
</feature>
<evidence type="ECO:0000256" key="1">
    <source>
        <dbReference type="SAM" id="MobiDB-lite"/>
    </source>
</evidence>
<feature type="signal peptide" evidence="3">
    <location>
        <begin position="1"/>
        <end position="19"/>
    </location>
</feature>
<keyword evidence="3" id="KW-0732">Signal</keyword>
<reference evidence="4 5" key="1">
    <citation type="journal article" date="2010" name="Stand. Genomic Sci.">
        <title>Complete genome sequence of Thermaerobacter marianensis type strain (7p75a).</title>
        <authorList>
            <person name="Han C."/>
            <person name="Gu W."/>
            <person name="Zhang X."/>
            <person name="Lapidus A."/>
            <person name="Nolan M."/>
            <person name="Copeland A."/>
            <person name="Lucas S."/>
            <person name="Del Rio T.G."/>
            <person name="Tice H."/>
            <person name="Cheng J.F."/>
            <person name="Tapia R."/>
            <person name="Goodwin L."/>
            <person name="Pitluck S."/>
            <person name="Pagani I."/>
            <person name="Ivanova N."/>
            <person name="Mavromatis K."/>
            <person name="Mikhailova N."/>
            <person name="Pati A."/>
            <person name="Chen A."/>
            <person name="Palaniappan K."/>
            <person name="Land M."/>
            <person name="Hauser L."/>
            <person name="Chang Y.J."/>
            <person name="Jeffries C.D."/>
            <person name="Schneider S."/>
            <person name="Rohde M."/>
            <person name="Goker M."/>
            <person name="Pukall R."/>
            <person name="Woyke T."/>
            <person name="Bristow J."/>
            <person name="Eisen J.A."/>
            <person name="Markowitz V."/>
            <person name="Hugenholtz P."/>
            <person name="Kyrpides N.C."/>
            <person name="Klenk H.P."/>
            <person name="Detter J.C."/>
        </authorList>
    </citation>
    <scope>NUCLEOTIDE SEQUENCE [LARGE SCALE GENOMIC DNA]</scope>
    <source>
        <strain evidence="5">ATCC 700841 / DSM 12885 / JCM 10246 / 7p75a</strain>
    </source>
</reference>
<feature type="chain" id="PRO_5003209120" evidence="3">
    <location>
        <begin position="20"/>
        <end position="449"/>
    </location>
</feature>
<feature type="transmembrane region" description="Helical" evidence="2">
    <location>
        <begin position="378"/>
        <end position="401"/>
    </location>
</feature>
<keyword evidence="2" id="KW-0472">Membrane</keyword>
<feature type="transmembrane region" description="Helical" evidence="2">
    <location>
        <begin position="312"/>
        <end position="330"/>
    </location>
</feature>
<evidence type="ECO:0000256" key="2">
    <source>
        <dbReference type="SAM" id="Phobius"/>
    </source>
</evidence>
<evidence type="ECO:0000313" key="4">
    <source>
        <dbReference type="EMBL" id="ADU52425.1"/>
    </source>
</evidence>
<feature type="region of interest" description="Disordered" evidence="1">
    <location>
        <begin position="123"/>
        <end position="154"/>
    </location>
</feature>
<keyword evidence="2" id="KW-1133">Transmembrane helix</keyword>
<gene>
    <name evidence="4" type="ordered locus">Tmar_2348</name>
</gene>
<keyword evidence="5" id="KW-1185">Reference proteome</keyword>
<dbReference type="OrthoDB" id="2081784at2"/>
<proteinExistence type="predicted"/>